<dbReference type="AlphaFoldDB" id="A0A9D2SA92"/>
<keyword evidence="8" id="KW-0443">Lipid metabolism</keyword>
<dbReference type="PANTHER" id="PTHR21248">
    <property type="entry name" value="CARDIOLIPIN SYNTHASE"/>
    <property type="match status" value="1"/>
</dbReference>
<evidence type="ECO:0000256" key="5">
    <source>
        <dbReference type="ARBA" id="ARBA00022692"/>
    </source>
</evidence>
<dbReference type="Pfam" id="PF13091">
    <property type="entry name" value="PLDc_2"/>
    <property type="match status" value="2"/>
</dbReference>
<dbReference type="NCBIfam" id="TIGR04265">
    <property type="entry name" value="bac_cardiolipin"/>
    <property type="match status" value="1"/>
</dbReference>
<dbReference type="CDD" id="cd09154">
    <property type="entry name" value="PLDc_SMU_988_like_1"/>
    <property type="match status" value="1"/>
</dbReference>
<dbReference type="CDD" id="cd09160">
    <property type="entry name" value="PLDc_SMU_988_like_2"/>
    <property type="match status" value="1"/>
</dbReference>
<gene>
    <name evidence="15" type="primary">cls</name>
    <name evidence="15" type="ORF">H9712_03640</name>
</gene>
<dbReference type="Gene3D" id="3.30.870.10">
    <property type="entry name" value="Endonuclease Chain A"/>
    <property type="match status" value="2"/>
</dbReference>
<dbReference type="GO" id="GO:0032049">
    <property type="term" value="P:cardiolipin biosynthetic process"/>
    <property type="evidence" value="ECO:0007669"/>
    <property type="project" value="UniProtKB-UniRule"/>
</dbReference>
<dbReference type="InterPro" id="IPR025202">
    <property type="entry name" value="PLD-like_dom"/>
</dbReference>
<reference evidence="15" key="1">
    <citation type="journal article" date="2021" name="PeerJ">
        <title>Extensive microbial diversity within the chicken gut microbiome revealed by metagenomics and culture.</title>
        <authorList>
            <person name="Gilroy R."/>
            <person name="Ravi A."/>
            <person name="Getino M."/>
            <person name="Pursley I."/>
            <person name="Horton D.L."/>
            <person name="Alikhan N.F."/>
            <person name="Baker D."/>
            <person name="Gharbi K."/>
            <person name="Hall N."/>
            <person name="Watson M."/>
            <person name="Adriaenssens E.M."/>
            <person name="Foster-Nyarko E."/>
            <person name="Jarju S."/>
            <person name="Secka A."/>
            <person name="Antonio M."/>
            <person name="Oren A."/>
            <person name="Chaudhuri R.R."/>
            <person name="La Ragione R."/>
            <person name="Hildebrand F."/>
            <person name="Pallen M.J."/>
        </authorList>
    </citation>
    <scope>NUCLEOTIDE SEQUENCE</scope>
    <source>
        <strain evidence="15">CHK192-8294</strain>
    </source>
</reference>
<evidence type="ECO:0000313" key="15">
    <source>
        <dbReference type="EMBL" id="HJB80057.1"/>
    </source>
</evidence>
<dbReference type="InterPro" id="IPR001736">
    <property type="entry name" value="PLipase_D/transphosphatidylase"/>
</dbReference>
<evidence type="ECO:0000256" key="10">
    <source>
        <dbReference type="ARBA" id="ARBA00023209"/>
    </source>
</evidence>
<organism evidence="15 16">
    <name type="scientific">Candidatus Flavonifractor intestinigallinarum</name>
    <dbReference type="NCBI Taxonomy" id="2838586"/>
    <lineage>
        <taxon>Bacteria</taxon>
        <taxon>Bacillati</taxon>
        <taxon>Bacillota</taxon>
        <taxon>Clostridia</taxon>
        <taxon>Eubacteriales</taxon>
        <taxon>Oscillospiraceae</taxon>
        <taxon>Flavonifractor</taxon>
    </lineage>
</organism>
<reference evidence="15" key="2">
    <citation type="submission" date="2021-04" db="EMBL/GenBank/DDBJ databases">
        <authorList>
            <person name="Gilroy R."/>
        </authorList>
    </citation>
    <scope>NUCLEOTIDE SEQUENCE</scope>
    <source>
        <strain evidence="15">CHK192-8294</strain>
    </source>
</reference>
<keyword evidence="11" id="KW-1208">Phospholipid metabolism</keyword>
<evidence type="ECO:0000256" key="2">
    <source>
        <dbReference type="ARBA" id="ARBA00022475"/>
    </source>
</evidence>
<keyword evidence="6" id="KW-0677">Repeat</keyword>
<dbReference type="GO" id="GO:0005886">
    <property type="term" value="C:plasma membrane"/>
    <property type="evidence" value="ECO:0007669"/>
    <property type="project" value="UniProtKB-SubCell"/>
</dbReference>
<keyword evidence="2" id="KW-1003">Cell membrane</keyword>
<keyword evidence="9 13" id="KW-0472">Membrane</keyword>
<evidence type="ECO:0000256" key="1">
    <source>
        <dbReference type="ARBA" id="ARBA00004651"/>
    </source>
</evidence>
<evidence type="ECO:0000256" key="12">
    <source>
        <dbReference type="NCBIfam" id="TIGR04265"/>
    </source>
</evidence>
<protein>
    <recommendedName>
        <fullName evidence="12">Cardiolipin synthase</fullName>
        <ecNumber evidence="12">2.7.8.-</ecNumber>
    </recommendedName>
</protein>
<evidence type="ECO:0000259" key="14">
    <source>
        <dbReference type="PROSITE" id="PS50035"/>
    </source>
</evidence>
<dbReference type="EC" id="2.7.8.-" evidence="12"/>
<keyword evidence="7 13" id="KW-1133">Transmembrane helix</keyword>
<evidence type="ECO:0000256" key="13">
    <source>
        <dbReference type="SAM" id="Phobius"/>
    </source>
</evidence>
<evidence type="ECO:0000256" key="6">
    <source>
        <dbReference type="ARBA" id="ARBA00022737"/>
    </source>
</evidence>
<keyword evidence="4" id="KW-0808">Transferase</keyword>
<evidence type="ECO:0000256" key="11">
    <source>
        <dbReference type="ARBA" id="ARBA00023264"/>
    </source>
</evidence>
<feature type="domain" description="PLD phosphodiesterase" evidence="14">
    <location>
        <begin position="396"/>
        <end position="423"/>
    </location>
</feature>
<evidence type="ECO:0000256" key="9">
    <source>
        <dbReference type="ARBA" id="ARBA00023136"/>
    </source>
</evidence>
<feature type="transmembrane region" description="Helical" evidence="13">
    <location>
        <begin position="39"/>
        <end position="59"/>
    </location>
</feature>
<dbReference type="PANTHER" id="PTHR21248:SF22">
    <property type="entry name" value="PHOSPHOLIPASE D"/>
    <property type="match status" value="1"/>
</dbReference>
<evidence type="ECO:0000256" key="4">
    <source>
        <dbReference type="ARBA" id="ARBA00022679"/>
    </source>
</evidence>
<comment type="subcellular location">
    <subcellularLocation>
        <location evidence="1">Cell membrane</location>
        <topology evidence="1">Multi-pass membrane protein</topology>
    </subcellularLocation>
</comment>
<dbReference type="SUPFAM" id="SSF56024">
    <property type="entry name" value="Phospholipase D/nuclease"/>
    <property type="match status" value="2"/>
</dbReference>
<proteinExistence type="predicted"/>
<evidence type="ECO:0000313" key="16">
    <source>
        <dbReference type="Proteomes" id="UP000823921"/>
    </source>
</evidence>
<dbReference type="EMBL" id="DWXO01000036">
    <property type="protein sequence ID" value="HJB80057.1"/>
    <property type="molecule type" value="Genomic_DNA"/>
</dbReference>
<evidence type="ECO:0000256" key="8">
    <source>
        <dbReference type="ARBA" id="ARBA00023098"/>
    </source>
</evidence>
<dbReference type="SMART" id="SM00155">
    <property type="entry name" value="PLDc"/>
    <property type="match status" value="2"/>
</dbReference>
<accession>A0A9D2SA92</accession>
<keyword evidence="3" id="KW-0444">Lipid biosynthesis</keyword>
<dbReference type="PROSITE" id="PS50035">
    <property type="entry name" value="PLD"/>
    <property type="match status" value="2"/>
</dbReference>
<name>A0A9D2SA92_9FIRM</name>
<keyword evidence="5 13" id="KW-0812">Transmembrane</keyword>
<dbReference type="InterPro" id="IPR027379">
    <property type="entry name" value="CLS_N"/>
</dbReference>
<dbReference type="Pfam" id="PF13396">
    <property type="entry name" value="PLDc_N"/>
    <property type="match status" value="1"/>
</dbReference>
<evidence type="ECO:0000256" key="7">
    <source>
        <dbReference type="ARBA" id="ARBA00022989"/>
    </source>
</evidence>
<dbReference type="Proteomes" id="UP000823921">
    <property type="component" value="Unassembled WGS sequence"/>
</dbReference>
<comment type="caution">
    <text evidence="15">The sequence shown here is derived from an EMBL/GenBank/DDBJ whole genome shotgun (WGS) entry which is preliminary data.</text>
</comment>
<sequence length="483" mass="55412">MIWAWSYYVYVYWACVVLSLLAVLVIVRRQTDPGYKIAWIIPILLFPMFGWLVYLLCGGNKLSARMRRKMQGMDRTMLEQLEGDYKAQKLAVLGRDAVNQARYLEQYARCPVYTNTWTRYFPLGDDAFPAMLEELKKAKHYIFLEYFILAPGVFWDSIVEILKEKHAAGVDVRVIYDDVGSLGTLPANYAETFERETGIPCCFFNRFKPVISIRMNNRDHRKLCIIDGHTAFTGGINLADEYINQKSRFGHWKDSAILVKGEAAWSMTVMFLTMWEYIREVKADYAALRPTSLPPEAVLGRDCFVQPYADNPLDNEPVGETVYLNLISKAKRYVYIMTPYLIVSDSVNTALCNAAKSGVDVRIITPHIPDKKLVFELTRSHYQPLLEAGVQIFEYTPGFVHAKNLVSDDVCGVVGTINMDYRSMFLHFEDAVLLYQDPTVLDIKADFLATQLASQKITLEQCLERSWPRRLFRSILRVLAPLV</sequence>
<feature type="domain" description="PLD phosphodiesterase" evidence="14">
    <location>
        <begin position="215"/>
        <end position="242"/>
    </location>
</feature>
<keyword evidence="10" id="KW-0594">Phospholipid biosynthesis</keyword>
<evidence type="ECO:0000256" key="3">
    <source>
        <dbReference type="ARBA" id="ARBA00022516"/>
    </source>
</evidence>
<feature type="transmembrane region" description="Helical" evidence="13">
    <location>
        <begin position="7"/>
        <end position="27"/>
    </location>
</feature>
<dbReference type="GO" id="GO:0008808">
    <property type="term" value="F:cardiolipin synthase activity"/>
    <property type="evidence" value="ECO:0007669"/>
    <property type="project" value="UniProtKB-UniRule"/>
</dbReference>
<dbReference type="InterPro" id="IPR022924">
    <property type="entry name" value="Cardiolipin_synthase"/>
</dbReference>